<keyword evidence="1" id="KW-0472">Membrane</keyword>
<proteinExistence type="predicted"/>
<protein>
    <submittedName>
        <fullName evidence="2">Uncharacterized protein</fullName>
    </submittedName>
</protein>
<evidence type="ECO:0000256" key="1">
    <source>
        <dbReference type="SAM" id="Phobius"/>
    </source>
</evidence>
<sequence>MFYISDLYPSTTLPVLLSSPVFKIDMAVAIAVYPSMLFVVVGTIQGVDYPFRR</sequence>
<name>A0A2T7A852_TUBBO</name>
<feature type="transmembrane region" description="Helical" evidence="1">
    <location>
        <begin position="26"/>
        <end position="47"/>
    </location>
</feature>
<dbReference type="Proteomes" id="UP000244722">
    <property type="component" value="Unassembled WGS sequence"/>
</dbReference>
<evidence type="ECO:0000313" key="3">
    <source>
        <dbReference type="Proteomes" id="UP000244722"/>
    </source>
</evidence>
<gene>
    <name evidence="2" type="ORF">B9Z19DRAFT_1071504</name>
</gene>
<keyword evidence="3" id="KW-1185">Reference proteome</keyword>
<dbReference type="AlphaFoldDB" id="A0A2T7A852"/>
<evidence type="ECO:0000313" key="2">
    <source>
        <dbReference type="EMBL" id="PUU83900.1"/>
    </source>
</evidence>
<keyword evidence="1" id="KW-0812">Transmembrane</keyword>
<reference evidence="2 3" key="1">
    <citation type="submission" date="2017-04" db="EMBL/GenBank/DDBJ databases">
        <title>Draft genome sequence of Tuber borchii Vittad., a whitish edible truffle.</title>
        <authorList>
            <consortium name="DOE Joint Genome Institute"/>
            <person name="Murat C."/>
            <person name="Kuo A."/>
            <person name="Barry K.W."/>
            <person name="Clum A."/>
            <person name="Dockter R.B."/>
            <person name="Fauchery L."/>
            <person name="Iotti M."/>
            <person name="Kohler A."/>
            <person name="Labutti K."/>
            <person name="Lindquist E.A."/>
            <person name="Lipzen A."/>
            <person name="Ohm R.A."/>
            <person name="Wang M."/>
            <person name="Grigoriev I.V."/>
            <person name="Zambonelli A."/>
            <person name="Martin F.M."/>
        </authorList>
    </citation>
    <scope>NUCLEOTIDE SEQUENCE [LARGE SCALE GENOMIC DNA]</scope>
    <source>
        <strain evidence="2 3">Tbo3840</strain>
    </source>
</reference>
<organism evidence="2 3">
    <name type="scientific">Tuber borchii</name>
    <name type="common">White truffle</name>
    <dbReference type="NCBI Taxonomy" id="42251"/>
    <lineage>
        <taxon>Eukaryota</taxon>
        <taxon>Fungi</taxon>
        <taxon>Dikarya</taxon>
        <taxon>Ascomycota</taxon>
        <taxon>Pezizomycotina</taxon>
        <taxon>Pezizomycetes</taxon>
        <taxon>Pezizales</taxon>
        <taxon>Tuberaceae</taxon>
        <taxon>Tuber</taxon>
    </lineage>
</organism>
<comment type="caution">
    <text evidence="2">The sequence shown here is derived from an EMBL/GenBank/DDBJ whole genome shotgun (WGS) entry which is preliminary data.</text>
</comment>
<keyword evidence="1" id="KW-1133">Transmembrane helix</keyword>
<accession>A0A2T7A852</accession>
<dbReference type="EMBL" id="NESQ01000006">
    <property type="protein sequence ID" value="PUU83900.1"/>
    <property type="molecule type" value="Genomic_DNA"/>
</dbReference>